<reference evidence="2" key="1">
    <citation type="journal article" date="2023" name="IScience">
        <title>Live-bearing cockroach genome reveals convergent evolutionary mechanisms linked to viviparity in insects and beyond.</title>
        <authorList>
            <person name="Fouks B."/>
            <person name="Harrison M.C."/>
            <person name="Mikhailova A.A."/>
            <person name="Marchal E."/>
            <person name="English S."/>
            <person name="Carruthers M."/>
            <person name="Jennings E.C."/>
            <person name="Chiamaka E.L."/>
            <person name="Frigard R.A."/>
            <person name="Pippel M."/>
            <person name="Attardo G.M."/>
            <person name="Benoit J.B."/>
            <person name="Bornberg-Bauer E."/>
            <person name="Tobe S.S."/>
        </authorList>
    </citation>
    <scope>NUCLEOTIDE SEQUENCE</scope>
    <source>
        <strain evidence="2">Stay&amp;Tobe</strain>
    </source>
</reference>
<evidence type="ECO:0000256" key="1">
    <source>
        <dbReference type="SAM" id="SignalP"/>
    </source>
</evidence>
<proteinExistence type="predicted"/>
<name>A0AAD7ZZ62_DIPPU</name>
<dbReference type="EMBL" id="JASPKZ010004939">
    <property type="protein sequence ID" value="KAJ9589443.1"/>
    <property type="molecule type" value="Genomic_DNA"/>
</dbReference>
<accession>A0AAD7ZZ62</accession>
<dbReference type="AlphaFoldDB" id="A0AAD7ZZ62"/>
<evidence type="ECO:0000313" key="2">
    <source>
        <dbReference type="EMBL" id="KAJ9589443.1"/>
    </source>
</evidence>
<organism evidence="2 3">
    <name type="scientific">Diploptera punctata</name>
    <name type="common">Pacific beetle cockroach</name>
    <dbReference type="NCBI Taxonomy" id="6984"/>
    <lineage>
        <taxon>Eukaryota</taxon>
        <taxon>Metazoa</taxon>
        <taxon>Ecdysozoa</taxon>
        <taxon>Arthropoda</taxon>
        <taxon>Hexapoda</taxon>
        <taxon>Insecta</taxon>
        <taxon>Pterygota</taxon>
        <taxon>Neoptera</taxon>
        <taxon>Polyneoptera</taxon>
        <taxon>Dictyoptera</taxon>
        <taxon>Blattodea</taxon>
        <taxon>Blaberoidea</taxon>
        <taxon>Blaberidae</taxon>
        <taxon>Diplopterinae</taxon>
        <taxon>Diploptera</taxon>
    </lineage>
</organism>
<sequence length="105" mass="11945">MKLLLIWLLLCISTLCTLVDSKPTIYKKNENDKLEPLLVPVSSTVIPLPVYKVGLGLGVHESWDKTGKPEEKLKLITVNKKKVTPKDRDELTVVKQITKEEYETQ</sequence>
<dbReference type="Proteomes" id="UP001233999">
    <property type="component" value="Unassembled WGS sequence"/>
</dbReference>
<keyword evidence="1" id="KW-0732">Signal</keyword>
<reference evidence="2" key="2">
    <citation type="submission" date="2023-05" db="EMBL/GenBank/DDBJ databases">
        <authorList>
            <person name="Fouks B."/>
        </authorList>
    </citation>
    <scope>NUCLEOTIDE SEQUENCE</scope>
    <source>
        <strain evidence="2">Stay&amp;Tobe</strain>
        <tissue evidence="2">Testes</tissue>
    </source>
</reference>
<gene>
    <name evidence="2" type="ORF">L9F63_017346</name>
</gene>
<feature type="signal peptide" evidence="1">
    <location>
        <begin position="1"/>
        <end position="21"/>
    </location>
</feature>
<evidence type="ECO:0000313" key="3">
    <source>
        <dbReference type="Proteomes" id="UP001233999"/>
    </source>
</evidence>
<keyword evidence="3" id="KW-1185">Reference proteome</keyword>
<protein>
    <submittedName>
        <fullName evidence="2">Uncharacterized protein</fullName>
    </submittedName>
</protein>
<comment type="caution">
    <text evidence="2">The sequence shown here is derived from an EMBL/GenBank/DDBJ whole genome shotgun (WGS) entry which is preliminary data.</text>
</comment>
<feature type="chain" id="PRO_5041897280" evidence="1">
    <location>
        <begin position="22"/>
        <end position="105"/>
    </location>
</feature>